<dbReference type="Proteomes" id="UP001238096">
    <property type="component" value="Chromosome"/>
</dbReference>
<keyword evidence="1" id="KW-1133">Transmembrane helix</keyword>
<reference evidence="3" key="1">
    <citation type="submission" date="2022-10" db="EMBL/GenBank/DDBJ databases">
        <title>Streptococcus didelphis as causative of fatal infections in opossums (Didelphis albiventris).</title>
        <authorList>
            <person name="Breyer G.M."/>
            <person name="Da Silva M.E.R.J."/>
            <person name="Siqueira F.M."/>
        </authorList>
    </citation>
    <scope>NUCLEOTIDE SEQUENCE [LARGE SCALE GENOMIC DNA]</scope>
    <source>
        <strain evidence="3">LBVP101/21</strain>
    </source>
</reference>
<proteinExistence type="predicted"/>
<dbReference type="EMBL" id="CP110509">
    <property type="protein sequence ID" value="WMB28729.1"/>
    <property type="molecule type" value="Genomic_DNA"/>
</dbReference>
<gene>
    <name evidence="2" type="ORF">N1496_04530</name>
</gene>
<evidence type="ECO:0000313" key="2">
    <source>
        <dbReference type="EMBL" id="WMB28729.1"/>
    </source>
</evidence>
<keyword evidence="3" id="KW-1185">Reference proteome</keyword>
<organism evidence="2 3">
    <name type="scientific">Streptococcus didelphis</name>
    <dbReference type="NCBI Taxonomy" id="102886"/>
    <lineage>
        <taxon>Bacteria</taxon>
        <taxon>Bacillati</taxon>
        <taxon>Bacillota</taxon>
        <taxon>Bacilli</taxon>
        <taxon>Lactobacillales</taxon>
        <taxon>Streptococcaceae</taxon>
        <taxon>Streptococcus</taxon>
    </lineage>
</organism>
<dbReference type="InterPro" id="IPR010390">
    <property type="entry name" value="ABC-2_transporter-like"/>
</dbReference>
<keyword evidence="1" id="KW-0472">Membrane</keyword>
<feature type="transmembrane region" description="Helical" evidence="1">
    <location>
        <begin position="104"/>
        <end position="125"/>
    </location>
</feature>
<dbReference type="RefSeq" id="WP_306675987.1">
    <property type="nucleotide sequence ID" value="NZ_CP110509.1"/>
</dbReference>
<dbReference type="PANTHER" id="PTHR36833:SF1">
    <property type="entry name" value="INTEGRAL MEMBRANE TRANSPORT PROTEIN"/>
    <property type="match status" value="1"/>
</dbReference>
<evidence type="ECO:0000313" key="3">
    <source>
        <dbReference type="Proteomes" id="UP001238096"/>
    </source>
</evidence>
<dbReference type="Pfam" id="PF06182">
    <property type="entry name" value="ABC2_membrane_6"/>
    <property type="match status" value="1"/>
</dbReference>
<keyword evidence="1" id="KW-0812">Transmembrane</keyword>
<sequence>MTIFGIFFLLSRFQGIGGFSLYEVLLNAAIMNLSFALSELFARGFDNFSYMIGNGQFDRILLRPKSIVLQVLASQIEFSRIGRVVQALLVFAYILPRLPITWDLWHLFTLLVMILATVGMFCNLFS</sequence>
<name>A0ABY9LIQ9_9STRE</name>
<protein>
    <submittedName>
        <fullName evidence="2">ABC transporter permease</fullName>
    </submittedName>
</protein>
<accession>A0ABY9LIQ9</accession>
<dbReference type="PANTHER" id="PTHR36833">
    <property type="entry name" value="SLR0610 PROTEIN-RELATED"/>
    <property type="match status" value="1"/>
</dbReference>
<evidence type="ECO:0000256" key="1">
    <source>
        <dbReference type="SAM" id="Phobius"/>
    </source>
</evidence>